<dbReference type="InterPro" id="IPR011050">
    <property type="entry name" value="Pectin_lyase_fold/virulence"/>
</dbReference>
<keyword evidence="5" id="KW-0479">Metal-binding</keyword>
<comment type="function">
    <text evidence="11">Pectinolytic enzyme consist of four classes of enzymes: pectin lyase, polygalacturonase, pectin methylesterase and rhamnogalacturonase. Among pectinolytic enzymes, pectin lyase is the most important in depolymerization of pectin, since it cleaves internal glycosidic bonds of highly methylated pectins. Favors pectate, the anion, over pectin, the methyl ester.</text>
</comment>
<dbReference type="InterPro" id="IPR013424">
    <property type="entry name" value="Ice-binding_C"/>
</dbReference>
<dbReference type="PROSITE" id="PS00018">
    <property type="entry name" value="EF_HAND_1"/>
    <property type="match status" value="2"/>
</dbReference>
<gene>
    <name evidence="13" type="ORF">Mal64_05600</name>
</gene>
<dbReference type="PANTHER" id="PTHR42970:SF1">
    <property type="entry name" value="PECTATE LYASE C-RELATED"/>
    <property type="match status" value="1"/>
</dbReference>
<evidence type="ECO:0000256" key="8">
    <source>
        <dbReference type="ARBA" id="ARBA00023277"/>
    </source>
</evidence>
<evidence type="ECO:0000256" key="6">
    <source>
        <dbReference type="ARBA" id="ARBA00023180"/>
    </source>
</evidence>
<dbReference type="NCBIfam" id="TIGR02595">
    <property type="entry name" value="PEP_CTERM"/>
    <property type="match status" value="1"/>
</dbReference>
<evidence type="ECO:0000256" key="1">
    <source>
        <dbReference type="ARBA" id="ARBA00000695"/>
    </source>
</evidence>
<dbReference type="InterPro" id="IPR012334">
    <property type="entry name" value="Pectin_lyas_fold"/>
</dbReference>
<evidence type="ECO:0000256" key="9">
    <source>
        <dbReference type="ARBA" id="ARBA00023316"/>
    </source>
</evidence>
<keyword evidence="8" id="KW-0119">Carbohydrate metabolism</keyword>
<feature type="signal peptide" evidence="12">
    <location>
        <begin position="1"/>
        <end position="28"/>
    </location>
</feature>
<dbReference type="AlphaFoldDB" id="A0A5C5ZSG4"/>
<organism evidence="13 14">
    <name type="scientific">Pseudobythopirellula maris</name>
    <dbReference type="NCBI Taxonomy" id="2527991"/>
    <lineage>
        <taxon>Bacteria</taxon>
        <taxon>Pseudomonadati</taxon>
        <taxon>Planctomycetota</taxon>
        <taxon>Planctomycetia</taxon>
        <taxon>Pirellulales</taxon>
        <taxon>Lacipirellulaceae</taxon>
        <taxon>Pseudobythopirellula</taxon>
    </lineage>
</organism>
<comment type="catalytic activity">
    <reaction evidence="1">
        <text>Eliminative cleavage of (1-&gt;4)-alpha-D-galacturonan to give oligosaccharides with 4-deoxy-alpha-D-galact-4-enuronosyl groups at their non-reducing ends.</text>
        <dbReference type="EC" id="4.2.2.2"/>
    </reaction>
</comment>
<keyword evidence="14" id="KW-1185">Reference proteome</keyword>
<evidence type="ECO:0000256" key="11">
    <source>
        <dbReference type="ARBA" id="ARBA00025679"/>
    </source>
</evidence>
<reference evidence="13 14" key="1">
    <citation type="submission" date="2019-02" db="EMBL/GenBank/DDBJ databases">
        <title>Deep-cultivation of Planctomycetes and their phenomic and genomic characterization uncovers novel biology.</title>
        <authorList>
            <person name="Wiegand S."/>
            <person name="Jogler M."/>
            <person name="Boedeker C."/>
            <person name="Pinto D."/>
            <person name="Vollmers J."/>
            <person name="Rivas-Marin E."/>
            <person name="Kohn T."/>
            <person name="Peeters S.H."/>
            <person name="Heuer A."/>
            <person name="Rast P."/>
            <person name="Oberbeckmann S."/>
            <person name="Bunk B."/>
            <person name="Jeske O."/>
            <person name="Meyerdierks A."/>
            <person name="Storesund J.E."/>
            <person name="Kallscheuer N."/>
            <person name="Luecker S."/>
            <person name="Lage O.M."/>
            <person name="Pohl T."/>
            <person name="Merkel B.J."/>
            <person name="Hornburger P."/>
            <person name="Mueller R.-W."/>
            <person name="Bruemmer F."/>
            <person name="Labrenz M."/>
            <person name="Spormann A.M."/>
            <person name="Op Den Camp H."/>
            <person name="Overmann J."/>
            <person name="Amann R."/>
            <person name="Jetten M.S.M."/>
            <person name="Mascher T."/>
            <person name="Medema M.H."/>
            <person name="Devos D.P."/>
            <person name="Kaster A.-K."/>
            <person name="Ovreas L."/>
            <person name="Rohde M."/>
            <person name="Galperin M.Y."/>
            <person name="Jogler C."/>
        </authorList>
    </citation>
    <scope>NUCLEOTIDE SEQUENCE [LARGE SCALE GENOMIC DNA]</scope>
    <source>
        <strain evidence="13 14">Mal64</strain>
    </source>
</reference>
<dbReference type="EC" id="4.2.2.2" evidence="3"/>
<evidence type="ECO:0000256" key="4">
    <source>
        <dbReference type="ARBA" id="ARBA00016512"/>
    </source>
</evidence>
<comment type="caution">
    <text evidence="13">The sequence shown here is derived from an EMBL/GenBank/DDBJ whole genome shotgun (WGS) entry which is preliminary data.</text>
</comment>
<name>A0A5C5ZSG4_9BACT</name>
<keyword evidence="9" id="KW-0961">Cell wall biogenesis/degradation</keyword>
<evidence type="ECO:0000256" key="3">
    <source>
        <dbReference type="ARBA" id="ARBA00012272"/>
    </source>
</evidence>
<dbReference type="SUPFAM" id="SSF51126">
    <property type="entry name" value="Pectin lyase-like"/>
    <property type="match status" value="1"/>
</dbReference>
<evidence type="ECO:0000313" key="14">
    <source>
        <dbReference type="Proteomes" id="UP000315440"/>
    </source>
</evidence>
<evidence type="ECO:0000256" key="7">
    <source>
        <dbReference type="ARBA" id="ARBA00023239"/>
    </source>
</evidence>
<dbReference type="EMBL" id="SJPQ01000001">
    <property type="protein sequence ID" value="TWT90176.1"/>
    <property type="molecule type" value="Genomic_DNA"/>
</dbReference>
<evidence type="ECO:0000256" key="12">
    <source>
        <dbReference type="SAM" id="SignalP"/>
    </source>
</evidence>
<keyword evidence="7" id="KW-0456">Lyase</keyword>
<evidence type="ECO:0000256" key="5">
    <source>
        <dbReference type="ARBA" id="ARBA00022723"/>
    </source>
</evidence>
<dbReference type="GO" id="GO:0046872">
    <property type="term" value="F:metal ion binding"/>
    <property type="evidence" value="ECO:0007669"/>
    <property type="project" value="UniProtKB-KW"/>
</dbReference>
<dbReference type="Proteomes" id="UP000315440">
    <property type="component" value="Unassembled WGS sequence"/>
</dbReference>
<dbReference type="Gene3D" id="2.160.20.10">
    <property type="entry name" value="Single-stranded right-handed beta-helix, Pectin lyase-like"/>
    <property type="match status" value="1"/>
</dbReference>
<feature type="chain" id="PRO_5023138491" description="Probable pectate lyase C" evidence="12">
    <location>
        <begin position="29"/>
        <end position="807"/>
    </location>
</feature>
<sequence length="807" mass="85117" precursor="true">MCRSGSAVLFAATIACSVLCFGLLKANAQTPFFPGAEGFGGTFLGSAPAGGWFANAEVYHVTNLNEDGPGSFRNAFDEDTANKIIVFDVGGVIRLDGSGVDNIDIKNLKNYYIAGQTAPSPVTIYGDMTQITHSPNKVNENIILRYMTFRKGVSDNDDTITFAGGNDNGVATNMILDHVTSTWAEDENTSVANYNTNITVQNSLIADALDGGSDHAYGSLIRPRTDSQVSFHHNLYANNKSRQPRLGNYNDSLLTADLRNNVVYNFSDRAAYAGGSSGSVPESVDLNFVGNYTVAGPTTPSSNAPRTVQIDNNAVVEAYQAGNYVDSDKVRGIDGKPNGADTGWSQFYVIPSKTGQLTQRSTPFATPNVTTMNAPDAYDYVVSHAGNWWWDREAIDARIVGNVTGATNPPDGVSPLTPNAAELAALLATPMTTHAAGYDTDGDGMSTVWELAHGLDPTNPNDWNGDFDNDGYIDLVEFINEKGEFPAPAPIVFQGGGFPGSGNVRYAEFGNWRTDDSAATGGTGGTAWQPSRFDEVRIPSGSRAAIDAAGQHAGNLTLQHAFLDVDDGWLAVEGELAFNGNSGVMINGGQLLANRISSIGTRALALRGGTLRANEIAFGVTNSGSTLAPGLSLFGGIGTTTIDGYLELESGAIEVEIADAETSDTLVIDGLVTLGGALDVLFLDLYDPGAGSWDIMTATEGFSGAFDTLPSGFATGIVGSTLTLYYNTAVPLAGDYNGNGVVDAADFTVWRDGFENGEYTMAHYDTWVANFGMTAEPPVDTQSVPEPAALAMLGLLALGLTIRRGRP</sequence>
<dbReference type="InterPro" id="IPR052063">
    <property type="entry name" value="Polysaccharide_Lyase_1"/>
</dbReference>
<evidence type="ECO:0000256" key="2">
    <source>
        <dbReference type="ARBA" id="ARBA00010980"/>
    </source>
</evidence>
<comment type="similarity">
    <text evidence="2">Belongs to the polysaccharide lyase 1 family.</text>
</comment>
<proteinExistence type="inferred from homology"/>
<keyword evidence="12" id="KW-0732">Signal</keyword>
<accession>A0A5C5ZSG4</accession>
<dbReference type="PROSITE" id="PS51257">
    <property type="entry name" value="PROKAR_LIPOPROTEIN"/>
    <property type="match status" value="1"/>
</dbReference>
<protein>
    <recommendedName>
        <fullName evidence="4">Probable pectate lyase C</fullName>
        <ecNumber evidence="3">4.2.2.2</ecNumber>
    </recommendedName>
</protein>
<dbReference type="GO" id="GO:0000272">
    <property type="term" value="P:polysaccharide catabolic process"/>
    <property type="evidence" value="ECO:0007669"/>
    <property type="project" value="UniProtKB-KW"/>
</dbReference>
<keyword evidence="6" id="KW-0325">Glycoprotein</keyword>
<evidence type="ECO:0000313" key="13">
    <source>
        <dbReference type="EMBL" id="TWT90176.1"/>
    </source>
</evidence>
<keyword evidence="10" id="KW-0624">Polysaccharide degradation</keyword>
<dbReference type="GO" id="GO:0071555">
    <property type="term" value="P:cell wall organization"/>
    <property type="evidence" value="ECO:0007669"/>
    <property type="project" value="UniProtKB-KW"/>
</dbReference>
<dbReference type="GO" id="GO:0030570">
    <property type="term" value="F:pectate lyase activity"/>
    <property type="evidence" value="ECO:0007669"/>
    <property type="project" value="UniProtKB-EC"/>
</dbReference>
<dbReference type="PANTHER" id="PTHR42970">
    <property type="entry name" value="PECTATE LYASE C-RELATED"/>
    <property type="match status" value="1"/>
</dbReference>
<evidence type="ECO:0000256" key="10">
    <source>
        <dbReference type="ARBA" id="ARBA00023326"/>
    </source>
</evidence>
<dbReference type="OrthoDB" id="233439at2"/>
<dbReference type="InterPro" id="IPR018247">
    <property type="entry name" value="EF_Hand_1_Ca_BS"/>
</dbReference>